<gene>
    <name evidence="2" type="ORF">CERZMDRAFT_53990</name>
</gene>
<dbReference type="Proteomes" id="UP000799539">
    <property type="component" value="Unassembled WGS sequence"/>
</dbReference>
<dbReference type="CDD" id="cd02947">
    <property type="entry name" value="TRX_family"/>
    <property type="match status" value="1"/>
</dbReference>
<protein>
    <recommendedName>
        <fullName evidence="1">Thioredoxin domain-containing protein</fullName>
    </recommendedName>
</protein>
<evidence type="ECO:0000313" key="2">
    <source>
        <dbReference type="EMBL" id="KAF2206155.1"/>
    </source>
</evidence>
<dbReference type="InterPro" id="IPR036249">
    <property type="entry name" value="Thioredoxin-like_sf"/>
</dbReference>
<sequence length="114" mass="13464">MKKLEELTSMNMIENFLKNHELSFLYVSRQDCGVCHAVLPRLRELLDKFPLIHLGHINAYEVEEIAAKFSILTVPALLLFIDGKEVLREARFVHFDELEKRLEKIYEMYNPKQT</sequence>
<organism evidence="2 3">
    <name type="scientific">Cercospora zeae-maydis SCOH1-5</name>
    <dbReference type="NCBI Taxonomy" id="717836"/>
    <lineage>
        <taxon>Eukaryota</taxon>
        <taxon>Fungi</taxon>
        <taxon>Dikarya</taxon>
        <taxon>Ascomycota</taxon>
        <taxon>Pezizomycotina</taxon>
        <taxon>Dothideomycetes</taxon>
        <taxon>Dothideomycetidae</taxon>
        <taxon>Mycosphaerellales</taxon>
        <taxon>Mycosphaerellaceae</taxon>
        <taxon>Cercospora</taxon>
    </lineage>
</organism>
<dbReference type="SUPFAM" id="SSF52833">
    <property type="entry name" value="Thioredoxin-like"/>
    <property type="match status" value="1"/>
</dbReference>
<accession>A0A6A6EWP8</accession>
<evidence type="ECO:0000259" key="1">
    <source>
        <dbReference type="Pfam" id="PF00085"/>
    </source>
</evidence>
<name>A0A6A6EWP8_9PEZI</name>
<dbReference type="Pfam" id="PF00085">
    <property type="entry name" value="Thioredoxin"/>
    <property type="match status" value="1"/>
</dbReference>
<keyword evidence="3" id="KW-1185">Reference proteome</keyword>
<dbReference type="Gene3D" id="3.40.30.10">
    <property type="entry name" value="Glutaredoxin"/>
    <property type="match status" value="1"/>
</dbReference>
<dbReference type="EMBL" id="ML992819">
    <property type="protein sequence ID" value="KAF2206155.1"/>
    <property type="molecule type" value="Genomic_DNA"/>
</dbReference>
<reference evidence="2" key="1">
    <citation type="journal article" date="2020" name="Stud. Mycol.">
        <title>101 Dothideomycetes genomes: a test case for predicting lifestyles and emergence of pathogens.</title>
        <authorList>
            <person name="Haridas S."/>
            <person name="Albert R."/>
            <person name="Binder M."/>
            <person name="Bloem J."/>
            <person name="Labutti K."/>
            <person name="Salamov A."/>
            <person name="Andreopoulos B."/>
            <person name="Baker S."/>
            <person name="Barry K."/>
            <person name="Bills G."/>
            <person name="Bluhm B."/>
            <person name="Cannon C."/>
            <person name="Castanera R."/>
            <person name="Culley D."/>
            <person name="Daum C."/>
            <person name="Ezra D."/>
            <person name="Gonzalez J."/>
            <person name="Henrissat B."/>
            <person name="Kuo A."/>
            <person name="Liang C."/>
            <person name="Lipzen A."/>
            <person name="Lutzoni F."/>
            <person name="Magnuson J."/>
            <person name="Mondo S."/>
            <person name="Nolan M."/>
            <person name="Ohm R."/>
            <person name="Pangilinan J."/>
            <person name="Park H.-J."/>
            <person name="Ramirez L."/>
            <person name="Alfaro M."/>
            <person name="Sun H."/>
            <person name="Tritt A."/>
            <person name="Yoshinaga Y."/>
            <person name="Zwiers L.-H."/>
            <person name="Turgeon B."/>
            <person name="Goodwin S."/>
            <person name="Spatafora J."/>
            <person name="Crous P."/>
            <person name="Grigoriev I."/>
        </authorList>
    </citation>
    <scope>NUCLEOTIDE SEQUENCE</scope>
    <source>
        <strain evidence="2">SCOH1-5</strain>
    </source>
</reference>
<proteinExistence type="predicted"/>
<feature type="domain" description="Thioredoxin" evidence="1">
    <location>
        <begin position="14"/>
        <end position="89"/>
    </location>
</feature>
<dbReference type="InterPro" id="IPR013766">
    <property type="entry name" value="Thioredoxin_domain"/>
</dbReference>
<dbReference type="AlphaFoldDB" id="A0A6A6EWP8"/>
<evidence type="ECO:0000313" key="3">
    <source>
        <dbReference type="Proteomes" id="UP000799539"/>
    </source>
</evidence>
<dbReference type="OrthoDB" id="19690at2759"/>